<comment type="caution">
    <text evidence="1">The sequence shown here is derived from an EMBL/GenBank/DDBJ whole genome shotgun (WGS) entry which is preliminary data.</text>
</comment>
<keyword evidence="2" id="KW-1185">Reference proteome</keyword>
<dbReference type="Proteomes" id="UP001056120">
    <property type="component" value="Linkage Group LG20"/>
</dbReference>
<name>A0ACB9DAA1_9ASTR</name>
<reference evidence="1 2" key="2">
    <citation type="journal article" date="2022" name="Mol. Ecol. Resour.">
        <title>The genomes of chicory, endive, great burdock and yacon provide insights into Asteraceae paleo-polyploidization history and plant inulin production.</title>
        <authorList>
            <person name="Fan W."/>
            <person name="Wang S."/>
            <person name="Wang H."/>
            <person name="Wang A."/>
            <person name="Jiang F."/>
            <person name="Liu H."/>
            <person name="Zhao H."/>
            <person name="Xu D."/>
            <person name="Zhang Y."/>
        </authorList>
    </citation>
    <scope>NUCLEOTIDE SEQUENCE [LARGE SCALE GENOMIC DNA]</scope>
    <source>
        <strain evidence="2">cv. Yunnan</strain>
        <tissue evidence="1">Leaves</tissue>
    </source>
</reference>
<proteinExistence type="predicted"/>
<sequence>MVKEKHKPSVEVPSPSNNRNGTKSQVVGVKWGVGRTFSEVVCNARGSSAADSNVHQECLVHVPDETRAFQELYGKALVGRCVDVATLTKLNTILNEAGFRYESLSYIGGLSTLIKFDSEELGSDLLNNHEAWGPWFISLEVREDEIQVAALEVGKGSSEINNGDPFPHVALADQPQSGKEKRSLLDIGNDLNRKAPPFQFPFESQGSGIWPSKKPVILKPKKTPIVSPVGSPLVTSRPKKRSRPESEVPFNLNRLLGSGIFGPYPEFTELEEGEIRIDGFNPRDLDLNAVASYGDPGDSPSGAPSLEGMAVDLSVETDELELSATVRMGNIVGARLDNFLDLVKSSIDGEGINVVIQ</sequence>
<reference evidence="2" key="1">
    <citation type="journal article" date="2022" name="Mol. Ecol. Resour.">
        <title>The genomes of chicory, endive, great burdock and yacon provide insights into Asteraceae palaeo-polyploidization history and plant inulin production.</title>
        <authorList>
            <person name="Fan W."/>
            <person name="Wang S."/>
            <person name="Wang H."/>
            <person name="Wang A."/>
            <person name="Jiang F."/>
            <person name="Liu H."/>
            <person name="Zhao H."/>
            <person name="Xu D."/>
            <person name="Zhang Y."/>
        </authorList>
    </citation>
    <scope>NUCLEOTIDE SEQUENCE [LARGE SCALE GENOMIC DNA]</scope>
    <source>
        <strain evidence="2">cv. Yunnan</strain>
    </source>
</reference>
<protein>
    <submittedName>
        <fullName evidence="1">Uncharacterized protein</fullName>
    </submittedName>
</protein>
<accession>A0ACB9DAA1</accession>
<gene>
    <name evidence="1" type="ORF">L1987_61222</name>
</gene>
<dbReference type="EMBL" id="CM042037">
    <property type="protein sequence ID" value="KAI3743512.1"/>
    <property type="molecule type" value="Genomic_DNA"/>
</dbReference>
<evidence type="ECO:0000313" key="2">
    <source>
        <dbReference type="Proteomes" id="UP001056120"/>
    </source>
</evidence>
<evidence type="ECO:0000313" key="1">
    <source>
        <dbReference type="EMBL" id="KAI3743512.1"/>
    </source>
</evidence>
<organism evidence="1 2">
    <name type="scientific">Smallanthus sonchifolius</name>
    <dbReference type="NCBI Taxonomy" id="185202"/>
    <lineage>
        <taxon>Eukaryota</taxon>
        <taxon>Viridiplantae</taxon>
        <taxon>Streptophyta</taxon>
        <taxon>Embryophyta</taxon>
        <taxon>Tracheophyta</taxon>
        <taxon>Spermatophyta</taxon>
        <taxon>Magnoliopsida</taxon>
        <taxon>eudicotyledons</taxon>
        <taxon>Gunneridae</taxon>
        <taxon>Pentapetalae</taxon>
        <taxon>asterids</taxon>
        <taxon>campanulids</taxon>
        <taxon>Asterales</taxon>
        <taxon>Asteraceae</taxon>
        <taxon>Asteroideae</taxon>
        <taxon>Heliantheae alliance</taxon>
        <taxon>Millerieae</taxon>
        <taxon>Smallanthus</taxon>
    </lineage>
</organism>